<evidence type="ECO:0000256" key="1">
    <source>
        <dbReference type="SAM" id="MobiDB-lite"/>
    </source>
</evidence>
<feature type="compositionally biased region" description="Low complexity" evidence="1">
    <location>
        <begin position="1"/>
        <end position="10"/>
    </location>
</feature>
<dbReference type="Gramene" id="TVU14099">
    <property type="protein sequence ID" value="TVU14099"/>
    <property type="gene ID" value="EJB05_37545"/>
</dbReference>
<organism evidence="2 3">
    <name type="scientific">Eragrostis curvula</name>
    <name type="common">weeping love grass</name>
    <dbReference type="NCBI Taxonomy" id="38414"/>
    <lineage>
        <taxon>Eukaryota</taxon>
        <taxon>Viridiplantae</taxon>
        <taxon>Streptophyta</taxon>
        <taxon>Embryophyta</taxon>
        <taxon>Tracheophyta</taxon>
        <taxon>Spermatophyta</taxon>
        <taxon>Magnoliopsida</taxon>
        <taxon>Liliopsida</taxon>
        <taxon>Poales</taxon>
        <taxon>Poaceae</taxon>
        <taxon>PACMAD clade</taxon>
        <taxon>Chloridoideae</taxon>
        <taxon>Eragrostideae</taxon>
        <taxon>Eragrostidinae</taxon>
        <taxon>Eragrostis</taxon>
    </lineage>
</organism>
<dbReference type="EMBL" id="RWGY01000031">
    <property type="protein sequence ID" value="TVU14099.1"/>
    <property type="molecule type" value="Genomic_DNA"/>
</dbReference>
<comment type="caution">
    <text evidence="2">The sequence shown here is derived from an EMBL/GenBank/DDBJ whole genome shotgun (WGS) entry which is preliminary data.</text>
</comment>
<name>A0A5J9TRW8_9POAL</name>
<accession>A0A5J9TRW8</accession>
<feature type="compositionally biased region" description="Polar residues" evidence="1">
    <location>
        <begin position="126"/>
        <end position="135"/>
    </location>
</feature>
<dbReference type="AlphaFoldDB" id="A0A5J9TRW8"/>
<reference evidence="2 3" key="1">
    <citation type="journal article" date="2019" name="Sci. Rep.">
        <title>A high-quality genome of Eragrostis curvula grass provides insights into Poaceae evolution and supports new strategies to enhance forage quality.</title>
        <authorList>
            <person name="Carballo J."/>
            <person name="Santos B.A.C.M."/>
            <person name="Zappacosta D."/>
            <person name="Garbus I."/>
            <person name="Selva J.P."/>
            <person name="Gallo C.A."/>
            <person name="Diaz A."/>
            <person name="Albertini E."/>
            <person name="Caccamo M."/>
            <person name="Echenique V."/>
        </authorList>
    </citation>
    <scope>NUCLEOTIDE SEQUENCE [LARGE SCALE GENOMIC DNA]</scope>
    <source>
        <strain evidence="3">cv. Victoria</strain>
        <tissue evidence="2">Leaf</tissue>
    </source>
</reference>
<gene>
    <name evidence="2" type="ORF">EJB05_37545</name>
</gene>
<feature type="non-terminal residue" evidence="2">
    <location>
        <position position="1"/>
    </location>
</feature>
<evidence type="ECO:0000313" key="3">
    <source>
        <dbReference type="Proteomes" id="UP000324897"/>
    </source>
</evidence>
<evidence type="ECO:0000313" key="2">
    <source>
        <dbReference type="EMBL" id="TVU14099.1"/>
    </source>
</evidence>
<feature type="region of interest" description="Disordered" evidence="1">
    <location>
        <begin position="114"/>
        <end position="135"/>
    </location>
</feature>
<feature type="region of interest" description="Disordered" evidence="1">
    <location>
        <begin position="1"/>
        <end position="71"/>
    </location>
</feature>
<keyword evidence="3" id="KW-1185">Reference proteome</keyword>
<dbReference type="Proteomes" id="UP000324897">
    <property type="component" value="Unassembled WGS sequence"/>
</dbReference>
<proteinExistence type="predicted"/>
<feature type="compositionally biased region" description="Basic residues" evidence="1">
    <location>
        <begin position="114"/>
        <end position="125"/>
    </location>
</feature>
<protein>
    <submittedName>
        <fullName evidence="2">Uncharacterized protein</fullName>
    </submittedName>
</protein>
<sequence length="141" mass="14783">PPLSSVIIPSAAPPLASPPKTLASPPAPPGLAPAADLHRAPPSRDGGRRGGELQCVVADSKARRRRPTPWCDGGRFQGATAKGSKARRLLTSRCDGRSLLQGVVDSVVRLKPSSKHHPIGGKGTRKFQQIGTDSPSFKIKC</sequence>